<dbReference type="GO" id="GO:0010507">
    <property type="term" value="P:negative regulation of autophagy"/>
    <property type="evidence" value="ECO:0007669"/>
    <property type="project" value="TreeGrafter"/>
</dbReference>
<sequence length="114" mass="12174">MSGADGDATAAEELKAGHPPAVKVGGMRVVQHCKKEGEKPEPQTMTAEEEAEYGASPAKTDKHHQTQLVSGAVTKGDKDFSAQAVKAFHEKPQPQHDKPRPGPSPAVHNIHQPR</sequence>
<dbReference type="STRING" id="188477.A0A3S1BPB1"/>
<dbReference type="PANTHER" id="PTHR13177">
    <property type="entry name" value="DEATH-ASSOCIATED PROTEIN 1"/>
    <property type="match status" value="1"/>
</dbReference>
<organism evidence="2 3">
    <name type="scientific">Elysia chlorotica</name>
    <name type="common">Eastern emerald elysia</name>
    <name type="synonym">Sea slug</name>
    <dbReference type="NCBI Taxonomy" id="188477"/>
    <lineage>
        <taxon>Eukaryota</taxon>
        <taxon>Metazoa</taxon>
        <taxon>Spiralia</taxon>
        <taxon>Lophotrochozoa</taxon>
        <taxon>Mollusca</taxon>
        <taxon>Gastropoda</taxon>
        <taxon>Heterobranchia</taxon>
        <taxon>Euthyneura</taxon>
        <taxon>Panpulmonata</taxon>
        <taxon>Sacoglossa</taxon>
        <taxon>Placobranchoidea</taxon>
        <taxon>Plakobranchidae</taxon>
        <taxon>Elysia</taxon>
    </lineage>
</organism>
<dbReference type="GO" id="GO:0097190">
    <property type="term" value="P:apoptotic signaling pathway"/>
    <property type="evidence" value="ECO:0007669"/>
    <property type="project" value="TreeGrafter"/>
</dbReference>
<dbReference type="EMBL" id="RQTK01001187">
    <property type="protein sequence ID" value="RUS71616.1"/>
    <property type="molecule type" value="Genomic_DNA"/>
</dbReference>
<dbReference type="InterPro" id="IPR024130">
    <property type="entry name" value="DAP1/DAPL1"/>
</dbReference>
<dbReference type="Proteomes" id="UP000271974">
    <property type="component" value="Unassembled WGS sequence"/>
</dbReference>
<evidence type="ECO:0008006" key="4">
    <source>
        <dbReference type="Google" id="ProtNLM"/>
    </source>
</evidence>
<dbReference type="PANTHER" id="PTHR13177:SF4">
    <property type="entry name" value="GEO09647P1"/>
    <property type="match status" value="1"/>
</dbReference>
<dbReference type="GO" id="GO:0034198">
    <property type="term" value="P:cellular response to amino acid starvation"/>
    <property type="evidence" value="ECO:0007669"/>
    <property type="project" value="TreeGrafter"/>
</dbReference>
<gene>
    <name evidence="2" type="ORF">EGW08_020627</name>
</gene>
<feature type="compositionally biased region" description="Basic and acidic residues" evidence="1">
    <location>
        <begin position="87"/>
        <end position="100"/>
    </location>
</feature>
<dbReference type="OrthoDB" id="5973225at2759"/>
<accession>A0A3S1BPB1</accession>
<reference evidence="2 3" key="1">
    <citation type="submission" date="2019-01" db="EMBL/GenBank/DDBJ databases">
        <title>A draft genome assembly of the solar-powered sea slug Elysia chlorotica.</title>
        <authorList>
            <person name="Cai H."/>
            <person name="Li Q."/>
            <person name="Fang X."/>
            <person name="Li J."/>
            <person name="Curtis N.E."/>
            <person name="Altenburger A."/>
            <person name="Shibata T."/>
            <person name="Feng M."/>
            <person name="Maeda T."/>
            <person name="Schwartz J.A."/>
            <person name="Shigenobu S."/>
            <person name="Lundholm N."/>
            <person name="Nishiyama T."/>
            <person name="Yang H."/>
            <person name="Hasebe M."/>
            <person name="Li S."/>
            <person name="Pierce S.K."/>
            <person name="Wang J."/>
        </authorList>
    </citation>
    <scope>NUCLEOTIDE SEQUENCE [LARGE SCALE GENOMIC DNA]</scope>
    <source>
        <strain evidence="2">EC2010</strain>
        <tissue evidence="2">Whole organism of an adult</tissue>
    </source>
</reference>
<keyword evidence="3" id="KW-1185">Reference proteome</keyword>
<dbReference type="AlphaFoldDB" id="A0A3S1BPB1"/>
<feature type="region of interest" description="Disordered" evidence="1">
    <location>
        <begin position="1"/>
        <end position="114"/>
    </location>
</feature>
<dbReference type="GO" id="GO:0070513">
    <property type="term" value="F:death domain binding"/>
    <property type="evidence" value="ECO:0007669"/>
    <property type="project" value="TreeGrafter"/>
</dbReference>
<evidence type="ECO:0000313" key="3">
    <source>
        <dbReference type="Proteomes" id="UP000271974"/>
    </source>
</evidence>
<comment type="caution">
    <text evidence="2">The sequence shown here is derived from an EMBL/GenBank/DDBJ whole genome shotgun (WGS) entry which is preliminary data.</text>
</comment>
<proteinExistence type="predicted"/>
<evidence type="ECO:0000256" key="1">
    <source>
        <dbReference type="SAM" id="MobiDB-lite"/>
    </source>
</evidence>
<evidence type="ECO:0000313" key="2">
    <source>
        <dbReference type="EMBL" id="RUS71616.1"/>
    </source>
</evidence>
<dbReference type="Pfam" id="PF15228">
    <property type="entry name" value="DAP"/>
    <property type="match status" value="1"/>
</dbReference>
<protein>
    <recommendedName>
        <fullName evidence="4">Death-associated protein 1</fullName>
    </recommendedName>
</protein>
<name>A0A3S1BPB1_ELYCH</name>